<dbReference type="PANTHER" id="PTHR43584:SF8">
    <property type="entry name" value="N-ACETYLMURAMATE ALPHA-1-PHOSPHATE URIDYLYLTRANSFERASE"/>
    <property type="match status" value="1"/>
</dbReference>
<reference evidence="4" key="1">
    <citation type="submission" date="2018-07" db="EMBL/GenBank/DDBJ databases">
        <authorList>
            <consortium name="NARMS: The National Antimicrobial Resistance Monitoring System"/>
        </authorList>
    </citation>
    <scope>NUCLEOTIDE SEQUENCE</scope>
    <source>
        <strain evidence="4">CVM N17C319</strain>
    </source>
</reference>
<feature type="domain" description="Nucleotidyl transferase" evidence="3">
    <location>
        <begin position="4"/>
        <end position="226"/>
    </location>
</feature>
<organism evidence="4">
    <name type="scientific">Campylobacter jejuni</name>
    <dbReference type="NCBI Taxonomy" id="197"/>
    <lineage>
        <taxon>Bacteria</taxon>
        <taxon>Pseudomonadati</taxon>
        <taxon>Campylobacterota</taxon>
        <taxon>Epsilonproteobacteria</taxon>
        <taxon>Campylobacterales</taxon>
        <taxon>Campylobacteraceae</taxon>
        <taxon>Campylobacter</taxon>
    </lineage>
</organism>
<evidence type="ECO:0000256" key="1">
    <source>
        <dbReference type="ARBA" id="ARBA00022679"/>
    </source>
</evidence>
<dbReference type="AlphaFoldDB" id="A0A5T1TUZ0"/>
<evidence type="ECO:0000313" key="4">
    <source>
        <dbReference type="EMBL" id="EAL6436198.1"/>
    </source>
</evidence>
<feature type="non-terminal residue" evidence="4">
    <location>
        <position position="1"/>
    </location>
</feature>
<dbReference type="Pfam" id="PF00483">
    <property type="entry name" value="NTP_transferase"/>
    <property type="match status" value="1"/>
</dbReference>
<name>A0A5T1TUZ0_CAMJU</name>
<dbReference type="GO" id="GO:0016779">
    <property type="term" value="F:nucleotidyltransferase activity"/>
    <property type="evidence" value="ECO:0007669"/>
    <property type="project" value="UniProtKB-KW"/>
</dbReference>
<dbReference type="InterPro" id="IPR029044">
    <property type="entry name" value="Nucleotide-diphossugar_trans"/>
</dbReference>
<evidence type="ECO:0000256" key="2">
    <source>
        <dbReference type="ARBA" id="ARBA00022695"/>
    </source>
</evidence>
<keyword evidence="2" id="KW-0548">Nucleotidyltransferase</keyword>
<dbReference type="PANTHER" id="PTHR43584">
    <property type="entry name" value="NUCLEOTIDYL TRANSFERASE"/>
    <property type="match status" value="1"/>
</dbReference>
<keyword evidence="1 4" id="KW-0808">Transferase</keyword>
<gene>
    <name evidence="4" type="ORF">DSW11_08380</name>
</gene>
<dbReference type="Gene3D" id="3.90.550.10">
    <property type="entry name" value="Spore Coat Polysaccharide Biosynthesis Protein SpsA, Chain A"/>
    <property type="match status" value="1"/>
</dbReference>
<dbReference type="SUPFAM" id="SSF53448">
    <property type="entry name" value="Nucleotide-diphospho-sugar transferases"/>
    <property type="match status" value="1"/>
</dbReference>
<proteinExistence type="predicted"/>
<accession>A0A5T1TUZ0</accession>
<dbReference type="InterPro" id="IPR050065">
    <property type="entry name" value="GlmU-like"/>
</dbReference>
<comment type="caution">
    <text evidence="4">The sequence shown here is derived from an EMBL/GenBank/DDBJ whole genome shotgun (WGS) entry which is preliminary data.</text>
</comment>
<evidence type="ECO:0000259" key="3">
    <source>
        <dbReference type="Pfam" id="PF00483"/>
    </source>
</evidence>
<sequence length="232" mass="27019">IQNTIILSAGRGERFLNLNFNQPKPFLPLGKTCIIDNIINTLNDVETNIICVGAQDHKKYWESIKQEVRFVKPNKIGAAYSYKESCGNLSGDVLILPCDLIAKHITKEFIRLQKEYEVIVFVTHASKYNVNNPHYFTWVDGENNKIDNIFVKNRSNDANLVMIGSFYFKENSLLLEYINKIFQEDIKTNGEFYIDNVFELLIKTHKVGYVIVSNYFSYGTPDEYLENKYWRM</sequence>
<dbReference type="InterPro" id="IPR005835">
    <property type="entry name" value="NTP_transferase_dom"/>
</dbReference>
<protein>
    <submittedName>
        <fullName evidence="4">Glycosyl transferase family 2</fullName>
    </submittedName>
</protein>
<dbReference type="EMBL" id="AACPZM010000119">
    <property type="protein sequence ID" value="EAL6436198.1"/>
    <property type="molecule type" value="Genomic_DNA"/>
</dbReference>